<evidence type="ECO:0000313" key="8">
    <source>
        <dbReference type="EMBL" id="OCH93968.1"/>
    </source>
</evidence>
<evidence type="ECO:0000256" key="2">
    <source>
        <dbReference type="ARBA" id="ARBA00010992"/>
    </source>
</evidence>
<accession>A0A8E2J3P8</accession>
<proteinExistence type="inferred from homology"/>
<dbReference type="GO" id="GO:0005351">
    <property type="term" value="F:carbohydrate:proton symporter activity"/>
    <property type="evidence" value="ECO:0007669"/>
    <property type="project" value="TreeGrafter"/>
</dbReference>
<dbReference type="EMBL" id="KV722348">
    <property type="protein sequence ID" value="OCH93968.1"/>
    <property type="molecule type" value="Genomic_DNA"/>
</dbReference>
<evidence type="ECO:0000256" key="3">
    <source>
        <dbReference type="ARBA" id="ARBA00022692"/>
    </source>
</evidence>
<evidence type="ECO:0000259" key="7">
    <source>
        <dbReference type="PROSITE" id="PS50850"/>
    </source>
</evidence>
<dbReference type="InterPro" id="IPR005828">
    <property type="entry name" value="MFS_sugar_transport-like"/>
</dbReference>
<dbReference type="GO" id="GO:0016020">
    <property type="term" value="C:membrane"/>
    <property type="evidence" value="ECO:0007669"/>
    <property type="project" value="UniProtKB-SubCell"/>
</dbReference>
<comment type="similarity">
    <text evidence="2">Belongs to the major facilitator superfamily. Sugar transporter (TC 2.A.1.1) family.</text>
</comment>
<dbReference type="Proteomes" id="UP000250043">
    <property type="component" value="Unassembled WGS sequence"/>
</dbReference>
<feature type="transmembrane region" description="Helical" evidence="6">
    <location>
        <begin position="80"/>
        <end position="98"/>
    </location>
</feature>
<dbReference type="AlphaFoldDB" id="A0A8E2J3P8"/>
<feature type="transmembrane region" description="Helical" evidence="6">
    <location>
        <begin position="6"/>
        <end position="23"/>
    </location>
</feature>
<dbReference type="PANTHER" id="PTHR48022">
    <property type="entry name" value="PLASTIDIC GLUCOSE TRANSPORTER 4"/>
    <property type="match status" value="1"/>
</dbReference>
<dbReference type="Pfam" id="PF00083">
    <property type="entry name" value="Sugar_tr"/>
    <property type="match status" value="1"/>
</dbReference>
<dbReference type="InterPro" id="IPR036259">
    <property type="entry name" value="MFS_trans_sf"/>
</dbReference>
<comment type="subcellular location">
    <subcellularLocation>
        <location evidence="1">Membrane</location>
        <topology evidence="1">Multi-pass membrane protein</topology>
    </subcellularLocation>
</comment>
<keyword evidence="3 6" id="KW-0812">Transmembrane</keyword>
<organism evidence="8 9">
    <name type="scientific">Obba rivulosa</name>
    <dbReference type="NCBI Taxonomy" id="1052685"/>
    <lineage>
        <taxon>Eukaryota</taxon>
        <taxon>Fungi</taxon>
        <taxon>Dikarya</taxon>
        <taxon>Basidiomycota</taxon>
        <taxon>Agaricomycotina</taxon>
        <taxon>Agaricomycetes</taxon>
        <taxon>Polyporales</taxon>
        <taxon>Gelatoporiaceae</taxon>
        <taxon>Obba</taxon>
    </lineage>
</organism>
<dbReference type="Gene3D" id="1.20.1250.20">
    <property type="entry name" value="MFS general substrate transporter like domains"/>
    <property type="match status" value="1"/>
</dbReference>
<feature type="domain" description="Major facilitator superfamily (MFS) profile" evidence="7">
    <location>
        <begin position="10"/>
        <end position="105"/>
    </location>
</feature>
<name>A0A8E2J3P8_9APHY</name>
<feature type="non-terminal residue" evidence="8">
    <location>
        <position position="105"/>
    </location>
</feature>
<evidence type="ECO:0000256" key="4">
    <source>
        <dbReference type="ARBA" id="ARBA00022989"/>
    </source>
</evidence>
<dbReference type="PANTHER" id="PTHR48022:SF28">
    <property type="entry name" value="MAJOR FACILITATOR SUPERFAMILY (MFS) PROFILE DOMAIN-CONTAINING PROTEIN-RELATED"/>
    <property type="match status" value="1"/>
</dbReference>
<sequence>LQGAGLVALITSVCSMGFWLFSYDRGVMSGVVVSPFWLAQMGHTSTVMVGTISALYDVGAVLGVIAAASTLEWLGRKCTLILGATVLVMGTVLTGSAMERVQIMV</sequence>
<dbReference type="OrthoDB" id="2544694at2759"/>
<dbReference type="PROSITE" id="PS50850">
    <property type="entry name" value="MFS"/>
    <property type="match status" value="1"/>
</dbReference>
<keyword evidence="4 6" id="KW-1133">Transmembrane helix</keyword>
<evidence type="ECO:0000256" key="5">
    <source>
        <dbReference type="ARBA" id="ARBA00023136"/>
    </source>
</evidence>
<keyword evidence="5 6" id="KW-0472">Membrane</keyword>
<keyword evidence="9" id="KW-1185">Reference proteome</keyword>
<evidence type="ECO:0000256" key="6">
    <source>
        <dbReference type="SAM" id="Phobius"/>
    </source>
</evidence>
<gene>
    <name evidence="8" type="ORF">OBBRIDRAFT_707421</name>
</gene>
<dbReference type="InterPro" id="IPR050360">
    <property type="entry name" value="MFS_Sugar_Transporters"/>
</dbReference>
<reference evidence="8 9" key="1">
    <citation type="submission" date="2016-07" db="EMBL/GenBank/DDBJ databases">
        <title>Draft genome of the white-rot fungus Obba rivulosa 3A-2.</title>
        <authorList>
            <consortium name="DOE Joint Genome Institute"/>
            <person name="Miettinen O."/>
            <person name="Riley R."/>
            <person name="Acob R."/>
            <person name="Barry K."/>
            <person name="Cullen D."/>
            <person name="De Vries R."/>
            <person name="Hainaut M."/>
            <person name="Hatakka A."/>
            <person name="Henrissat B."/>
            <person name="Hilden K."/>
            <person name="Kuo R."/>
            <person name="Labutti K."/>
            <person name="Lipzen A."/>
            <person name="Makela M.R."/>
            <person name="Sandor L."/>
            <person name="Spatafora J.W."/>
            <person name="Grigoriev I.V."/>
            <person name="Hibbett D.S."/>
        </authorList>
    </citation>
    <scope>NUCLEOTIDE SEQUENCE [LARGE SCALE GENOMIC DNA]</scope>
    <source>
        <strain evidence="8 9">3A-2</strain>
    </source>
</reference>
<feature type="transmembrane region" description="Helical" evidence="6">
    <location>
        <begin position="44"/>
        <end position="68"/>
    </location>
</feature>
<evidence type="ECO:0000313" key="9">
    <source>
        <dbReference type="Proteomes" id="UP000250043"/>
    </source>
</evidence>
<evidence type="ECO:0000256" key="1">
    <source>
        <dbReference type="ARBA" id="ARBA00004141"/>
    </source>
</evidence>
<protein>
    <recommendedName>
        <fullName evidence="7">Major facilitator superfamily (MFS) profile domain-containing protein</fullName>
    </recommendedName>
</protein>
<dbReference type="InterPro" id="IPR020846">
    <property type="entry name" value="MFS_dom"/>
</dbReference>
<feature type="non-terminal residue" evidence="8">
    <location>
        <position position="1"/>
    </location>
</feature>
<dbReference type="SUPFAM" id="SSF103473">
    <property type="entry name" value="MFS general substrate transporter"/>
    <property type="match status" value="1"/>
</dbReference>